<feature type="domain" description="von Hippel-Lindau disease tumour suppressor beta" evidence="3">
    <location>
        <begin position="39"/>
        <end position="112"/>
    </location>
</feature>
<dbReference type="InterPro" id="IPR024053">
    <property type="entry name" value="VHL_beta_dom"/>
</dbReference>
<name>A0A2G8LKC5_STIJA</name>
<dbReference type="InterPro" id="IPR022772">
    <property type="entry name" value="VHL_tumour_suppress_b/a_dom"/>
</dbReference>
<feature type="compositionally biased region" description="Low complexity" evidence="2">
    <location>
        <begin position="201"/>
        <end position="210"/>
    </location>
</feature>
<dbReference type="InterPro" id="IPR037140">
    <property type="entry name" value="VHL_beta_dom_sf"/>
</dbReference>
<dbReference type="STRING" id="307972.A0A2G8LKC5"/>
<evidence type="ECO:0000256" key="1">
    <source>
        <dbReference type="ARBA" id="ARBA00010057"/>
    </source>
</evidence>
<comment type="similarity">
    <text evidence="1">Belongs to the VHL family.</text>
</comment>
<dbReference type="InterPro" id="IPR036208">
    <property type="entry name" value="VHL_sf"/>
</dbReference>
<comment type="caution">
    <text evidence="4">The sequence shown here is derived from an EMBL/GenBank/DDBJ whole genome shotgun (WGS) entry which is preliminary data.</text>
</comment>
<proteinExistence type="inferred from homology"/>
<evidence type="ECO:0000259" key="3">
    <source>
        <dbReference type="Pfam" id="PF01847"/>
    </source>
</evidence>
<dbReference type="EMBL" id="MRZV01000052">
    <property type="protein sequence ID" value="PIK60620.1"/>
    <property type="molecule type" value="Genomic_DNA"/>
</dbReference>
<protein>
    <submittedName>
        <fullName evidence="4">Putative von Hippel-Lindau disease tumor suppressor-like</fullName>
    </submittedName>
</protein>
<evidence type="ECO:0000313" key="4">
    <source>
        <dbReference type="EMBL" id="PIK60620.1"/>
    </source>
</evidence>
<keyword evidence="5" id="KW-1185">Reference proteome</keyword>
<dbReference type="AlphaFoldDB" id="A0A2G8LKC5"/>
<evidence type="ECO:0000256" key="2">
    <source>
        <dbReference type="SAM" id="MobiDB-lite"/>
    </source>
</evidence>
<gene>
    <name evidence="4" type="ORF">BSL78_02464</name>
</gene>
<dbReference type="FunFam" id="2.60.40.780:FF:000001">
    <property type="entry name" value="von Hippel-Lindau disease tumor suppressor"/>
    <property type="match status" value="1"/>
</dbReference>
<reference evidence="4 5" key="1">
    <citation type="journal article" date="2017" name="PLoS Biol.">
        <title>The sea cucumber genome provides insights into morphological evolution and visceral regeneration.</title>
        <authorList>
            <person name="Zhang X."/>
            <person name="Sun L."/>
            <person name="Yuan J."/>
            <person name="Sun Y."/>
            <person name="Gao Y."/>
            <person name="Zhang L."/>
            <person name="Li S."/>
            <person name="Dai H."/>
            <person name="Hamel J.F."/>
            <person name="Liu C."/>
            <person name="Yu Y."/>
            <person name="Liu S."/>
            <person name="Lin W."/>
            <person name="Guo K."/>
            <person name="Jin S."/>
            <person name="Xu P."/>
            <person name="Storey K.B."/>
            <person name="Huan P."/>
            <person name="Zhang T."/>
            <person name="Zhou Y."/>
            <person name="Zhang J."/>
            <person name="Lin C."/>
            <person name="Li X."/>
            <person name="Xing L."/>
            <person name="Huo D."/>
            <person name="Sun M."/>
            <person name="Wang L."/>
            <person name="Mercier A."/>
            <person name="Li F."/>
            <person name="Yang H."/>
            <person name="Xiang J."/>
        </authorList>
    </citation>
    <scope>NUCLEOTIDE SEQUENCE [LARGE SCALE GENOMIC DNA]</scope>
    <source>
        <strain evidence="4">Shaxun</strain>
        <tissue evidence="4">Muscle</tissue>
    </source>
</reference>
<organism evidence="4 5">
    <name type="scientific">Stichopus japonicus</name>
    <name type="common">Sea cucumber</name>
    <dbReference type="NCBI Taxonomy" id="307972"/>
    <lineage>
        <taxon>Eukaryota</taxon>
        <taxon>Metazoa</taxon>
        <taxon>Echinodermata</taxon>
        <taxon>Eleutherozoa</taxon>
        <taxon>Echinozoa</taxon>
        <taxon>Holothuroidea</taxon>
        <taxon>Aspidochirotacea</taxon>
        <taxon>Aspidochirotida</taxon>
        <taxon>Stichopodidae</taxon>
        <taxon>Apostichopus</taxon>
    </lineage>
</organism>
<accession>A0A2G8LKC5</accession>
<dbReference type="OrthoDB" id="413400at2759"/>
<dbReference type="SUPFAM" id="SSF49468">
    <property type="entry name" value="VHL"/>
    <property type="match status" value="1"/>
</dbReference>
<dbReference type="Pfam" id="PF01847">
    <property type="entry name" value="VHL"/>
    <property type="match status" value="1"/>
</dbReference>
<dbReference type="Gene3D" id="2.60.40.780">
    <property type="entry name" value="von Hippel-Lindau disease tumour suppressor, beta domain"/>
    <property type="match status" value="1"/>
</dbReference>
<sequence>MGTCEVTCKHSCSRRHLKGPEGLITMPSHRNMQNAGITLRSDDSGIRAFATFVNCSQRTVRVFWIDFEGTRVDYTRDRGGLQPRQYLQMRTFEGHPWIFRDKESNDKLYVRTSQNKLEEVYFPVAWDGREAPTVRIQIPGEQSERPVYVYVHLLVTRTLLSEDQKISEEQGFDVLRVAKHLKLQLLHPSDTIIPPLESESNANNRNNNEGNLHHQV</sequence>
<evidence type="ECO:0000313" key="5">
    <source>
        <dbReference type="Proteomes" id="UP000230750"/>
    </source>
</evidence>
<feature type="region of interest" description="Disordered" evidence="2">
    <location>
        <begin position="192"/>
        <end position="216"/>
    </location>
</feature>
<dbReference type="CDD" id="cd05468">
    <property type="entry name" value="pVHL"/>
    <property type="match status" value="1"/>
</dbReference>
<dbReference type="Proteomes" id="UP000230750">
    <property type="component" value="Unassembled WGS sequence"/>
</dbReference>